<keyword evidence="1" id="KW-0812">Transmembrane</keyword>
<evidence type="ECO:0000256" key="1">
    <source>
        <dbReference type="SAM" id="Phobius"/>
    </source>
</evidence>
<evidence type="ECO:0008006" key="4">
    <source>
        <dbReference type="Google" id="ProtNLM"/>
    </source>
</evidence>
<proteinExistence type="predicted"/>
<dbReference type="AlphaFoldDB" id="A0AAD4T5C3"/>
<name>A0AAD4T5C3_9MAGN</name>
<comment type="caution">
    <text evidence="2">The sequence shown here is derived from an EMBL/GenBank/DDBJ whole genome shotgun (WGS) entry which is preliminary data.</text>
</comment>
<dbReference type="PANTHER" id="PTHR35991:SF1">
    <property type="entry name" value="CA-RESPONSIVE PROTEIN"/>
    <property type="match status" value="1"/>
</dbReference>
<evidence type="ECO:0000313" key="3">
    <source>
        <dbReference type="Proteomes" id="UP001202328"/>
    </source>
</evidence>
<evidence type="ECO:0000313" key="2">
    <source>
        <dbReference type="EMBL" id="KAI3941912.1"/>
    </source>
</evidence>
<keyword evidence="1" id="KW-1133">Transmembrane helix</keyword>
<keyword evidence="1" id="KW-0472">Membrane</keyword>
<gene>
    <name evidence="2" type="ORF">MKW98_009122</name>
</gene>
<accession>A0AAD4T5C3</accession>
<dbReference type="Proteomes" id="UP001202328">
    <property type="component" value="Unassembled WGS sequence"/>
</dbReference>
<organism evidence="2 3">
    <name type="scientific">Papaver atlanticum</name>
    <dbReference type="NCBI Taxonomy" id="357466"/>
    <lineage>
        <taxon>Eukaryota</taxon>
        <taxon>Viridiplantae</taxon>
        <taxon>Streptophyta</taxon>
        <taxon>Embryophyta</taxon>
        <taxon>Tracheophyta</taxon>
        <taxon>Spermatophyta</taxon>
        <taxon>Magnoliopsida</taxon>
        <taxon>Ranunculales</taxon>
        <taxon>Papaveraceae</taxon>
        <taxon>Papaveroideae</taxon>
        <taxon>Papaver</taxon>
    </lineage>
</organism>
<sequence>MEQFNVKPDIVTVFFLTDQTTTTTSSYQFLDEPMFPFVLYFCVMLFILLCYLLLIFVHRKLKSRNVVVKESTQSSVSALDSLDFDKTQKPQNAHSLFVNITNSKNPLKTKKVSLVFSFSSAQSKEDVANDDLVSKGSDLDNEKGLVRGDDCEKSDGGDLVEKVKKKKKRVKKKKENKEDFDKQSYLPVFVQEKNGLDSLYPFTSSSSITQRKIKQQYDQLVKSHDSKALTLAQVGQFAKCLVEARNDLQQKSEILQRKYTITKALLYKADRSSFDRISQQIYKLEAEQKRLDEDAVVYNRIQDQLKLSPAYKKMLEVGARMESDARSGQLEDNNTDFEFSDISFEEFLEQEKKDSFWQRNRKLKSSMT</sequence>
<reference evidence="2" key="1">
    <citation type="submission" date="2022-04" db="EMBL/GenBank/DDBJ databases">
        <title>A functionally conserved STORR gene fusion in Papaver species that diverged 16.8 million years ago.</title>
        <authorList>
            <person name="Catania T."/>
        </authorList>
    </citation>
    <scope>NUCLEOTIDE SEQUENCE</scope>
    <source>
        <strain evidence="2">S-188037</strain>
    </source>
</reference>
<feature type="transmembrane region" description="Helical" evidence="1">
    <location>
        <begin position="37"/>
        <end position="57"/>
    </location>
</feature>
<protein>
    <recommendedName>
        <fullName evidence="4">AT1G17665-like protein</fullName>
    </recommendedName>
</protein>
<dbReference type="PANTHER" id="PTHR35991">
    <property type="entry name" value="CA-RESPONSIVE PROTEIN"/>
    <property type="match status" value="1"/>
</dbReference>
<dbReference type="EMBL" id="JAJJMB010004763">
    <property type="protein sequence ID" value="KAI3941912.1"/>
    <property type="molecule type" value="Genomic_DNA"/>
</dbReference>
<keyword evidence="3" id="KW-1185">Reference proteome</keyword>